<evidence type="ECO:0000259" key="11">
    <source>
        <dbReference type="Pfam" id="PF25994"/>
    </source>
</evidence>
<keyword evidence="8 9" id="KW-0472">Membrane</keyword>
<dbReference type="PANTHER" id="PTHR30386:SF17">
    <property type="entry name" value="ALKALINE PROTEASE SECRETION PROTEIN APRE"/>
    <property type="match status" value="1"/>
</dbReference>
<name>A0ABW0NVU4_9HYPH</name>
<evidence type="ECO:0000259" key="12">
    <source>
        <dbReference type="Pfam" id="PF26002"/>
    </source>
</evidence>
<dbReference type="InterPro" id="IPR050739">
    <property type="entry name" value="MFP"/>
</dbReference>
<keyword evidence="3 9" id="KW-0813">Transport</keyword>
<evidence type="ECO:0000313" key="14">
    <source>
        <dbReference type="Proteomes" id="UP001596060"/>
    </source>
</evidence>
<accession>A0ABW0NVU4</accession>
<evidence type="ECO:0000313" key="13">
    <source>
        <dbReference type="EMBL" id="MFC5504225.1"/>
    </source>
</evidence>
<keyword evidence="10" id="KW-0175">Coiled coil</keyword>
<feature type="domain" description="AprE-like long alpha-helical hairpin" evidence="11">
    <location>
        <begin position="95"/>
        <end position="284"/>
    </location>
</feature>
<evidence type="ECO:0000256" key="4">
    <source>
        <dbReference type="ARBA" id="ARBA00022475"/>
    </source>
</evidence>
<evidence type="ECO:0000256" key="9">
    <source>
        <dbReference type="RuleBase" id="RU365093"/>
    </source>
</evidence>
<dbReference type="InterPro" id="IPR010129">
    <property type="entry name" value="T1SS_HlyD"/>
</dbReference>
<dbReference type="Pfam" id="PF25994">
    <property type="entry name" value="HH_AprE"/>
    <property type="match status" value="1"/>
</dbReference>
<dbReference type="Proteomes" id="UP001596060">
    <property type="component" value="Unassembled WGS sequence"/>
</dbReference>
<keyword evidence="14" id="KW-1185">Reference proteome</keyword>
<feature type="domain" description="AprE-like beta-barrel" evidence="12">
    <location>
        <begin position="326"/>
        <end position="415"/>
    </location>
</feature>
<evidence type="ECO:0000256" key="6">
    <source>
        <dbReference type="ARBA" id="ARBA00022692"/>
    </source>
</evidence>
<keyword evidence="6 9" id="KW-0812">Transmembrane</keyword>
<evidence type="ECO:0000256" key="2">
    <source>
        <dbReference type="ARBA" id="ARBA00009477"/>
    </source>
</evidence>
<keyword evidence="5 9" id="KW-0997">Cell inner membrane</keyword>
<evidence type="ECO:0000256" key="7">
    <source>
        <dbReference type="ARBA" id="ARBA00022989"/>
    </source>
</evidence>
<feature type="transmembrane region" description="Helical" evidence="9">
    <location>
        <begin position="21"/>
        <end position="39"/>
    </location>
</feature>
<dbReference type="RefSeq" id="WP_066723046.1">
    <property type="nucleotide sequence ID" value="NZ_JBHSLU010000005.1"/>
</dbReference>
<dbReference type="Gene3D" id="2.40.50.100">
    <property type="match status" value="1"/>
</dbReference>
<evidence type="ECO:0000256" key="10">
    <source>
        <dbReference type="SAM" id="Coils"/>
    </source>
</evidence>
<dbReference type="InterPro" id="IPR058781">
    <property type="entry name" value="HH_AprE-like"/>
</dbReference>
<evidence type="ECO:0000256" key="5">
    <source>
        <dbReference type="ARBA" id="ARBA00022519"/>
    </source>
</evidence>
<dbReference type="EMBL" id="JBHSLU010000005">
    <property type="protein sequence ID" value="MFC5504225.1"/>
    <property type="molecule type" value="Genomic_DNA"/>
</dbReference>
<gene>
    <name evidence="13" type="ORF">ACFPN9_03015</name>
</gene>
<comment type="caution">
    <text evidence="13">The sequence shown here is derived from an EMBL/GenBank/DDBJ whole genome shotgun (WGS) entry which is preliminary data.</text>
</comment>
<organism evidence="13 14">
    <name type="scientific">Bosea massiliensis</name>
    <dbReference type="NCBI Taxonomy" id="151419"/>
    <lineage>
        <taxon>Bacteria</taxon>
        <taxon>Pseudomonadati</taxon>
        <taxon>Pseudomonadota</taxon>
        <taxon>Alphaproteobacteria</taxon>
        <taxon>Hyphomicrobiales</taxon>
        <taxon>Boseaceae</taxon>
        <taxon>Bosea</taxon>
    </lineage>
</organism>
<keyword evidence="4 9" id="KW-1003">Cell membrane</keyword>
<sequence>MSLSAPKLAEVQGSLARLNRVAVVSVALFVFGIGGWAWAVNLSGAVLAAGQVVVEGNLRRVQHPSGGVVGQIHVSEGQAVAAGDVLLRLDDTLTRANLGIVRSQIDELAAREARLLAERDGQTAIAFPGDLLARQADPAVERAMAGEARLIEARTRSREGQKAQLRERAAQFAEESQGLSVQIATKEKEEQLIAEELRGVAQLFRQNLTSMQRYTALQRDQTRVSGERGQLVAERARVRGKVAEVELQILQLDQDMRTQVLGDLRETQGKLAELRERRVAAEDQLARVEIRAPIAGLVHQLTVFTVGGVVAAGETLMSIVPHDEALVADVRVLPTDIDQLVPGQEAVVRVLAGNQRTTPDLRGRLTRIGADLTREPQTGLSYFTARIALPESEIRQLRDFKLVPGMPIQAFLRTQDRSALDYLLRPLLEQAGRAFRER</sequence>
<dbReference type="PANTHER" id="PTHR30386">
    <property type="entry name" value="MEMBRANE FUSION SUBUNIT OF EMRAB-TOLC MULTIDRUG EFFLUX PUMP"/>
    <property type="match status" value="1"/>
</dbReference>
<comment type="similarity">
    <text evidence="2 9">Belongs to the membrane fusion protein (MFP) (TC 8.A.1) family.</text>
</comment>
<evidence type="ECO:0000256" key="1">
    <source>
        <dbReference type="ARBA" id="ARBA00004377"/>
    </source>
</evidence>
<feature type="coiled-coil region" evidence="10">
    <location>
        <begin position="264"/>
        <end position="291"/>
    </location>
</feature>
<protein>
    <recommendedName>
        <fullName evidence="9">Membrane fusion protein (MFP) family protein</fullName>
    </recommendedName>
</protein>
<dbReference type="NCBIfam" id="TIGR01843">
    <property type="entry name" value="type_I_hlyD"/>
    <property type="match status" value="1"/>
</dbReference>
<reference evidence="14" key="1">
    <citation type="journal article" date="2019" name="Int. J. Syst. Evol. Microbiol.">
        <title>The Global Catalogue of Microorganisms (GCM) 10K type strain sequencing project: providing services to taxonomists for standard genome sequencing and annotation.</title>
        <authorList>
            <consortium name="The Broad Institute Genomics Platform"/>
            <consortium name="The Broad Institute Genome Sequencing Center for Infectious Disease"/>
            <person name="Wu L."/>
            <person name="Ma J."/>
        </authorList>
    </citation>
    <scope>NUCLEOTIDE SEQUENCE [LARGE SCALE GENOMIC DNA]</scope>
    <source>
        <strain evidence="14">CCUG 43117</strain>
    </source>
</reference>
<dbReference type="Gene3D" id="2.40.30.170">
    <property type="match status" value="1"/>
</dbReference>
<dbReference type="Pfam" id="PF26002">
    <property type="entry name" value="Beta-barrel_AprE"/>
    <property type="match status" value="1"/>
</dbReference>
<evidence type="ECO:0000256" key="3">
    <source>
        <dbReference type="ARBA" id="ARBA00022448"/>
    </source>
</evidence>
<proteinExistence type="inferred from homology"/>
<keyword evidence="7 9" id="KW-1133">Transmembrane helix</keyword>
<dbReference type="InterPro" id="IPR058982">
    <property type="entry name" value="Beta-barrel_AprE"/>
</dbReference>
<dbReference type="PRINTS" id="PR01490">
    <property type="entry name" value="RTXTOXIND"/>
</dbReference>
<evidence type="ECO:0000256" key="8">
    <source>
        <dbReference type="ARBA" id="ARBA00023136"/>
    </source>
</evidence>
<comment type="subcellular location">
    <subcellularLocation>
        <location evidence="1 9">Cell inner membrane</location>
        <topology evidence="1 9">Single-pass membrane protein</topology>
    </subcellularLocation>
</comment>